<dbReference type="Gene3D" id="1.10.8.10">
    <property type="entry name" value="DNA helicase RuvA subunit, C-terminal domain"/>
    <property type="match status" value="1"/>
</dbReference>
<comment type="similarity">
    <text evidence="5">Belongs to the protein N5-glutamine methyltransferase family. PrmC subfamily.</text>
</comment>
<dbReference type="InterPro" id="IPR029063">
    <property type="entry name" value="SAM-dependent_MTases_sf"/>
</dbReference>
<feature type="binding site" evidence="5">
    <location>
        <position position="188"/>
    </location>
    <ligand>
        <name>S-adenosyl-L-methionine</name>
        <dbReference type="ChEBI" id="CHEBI:59789"/>
    </ligand>
</feature>
<keyword evidence="2 5" id="KW-0808">Transferase</keyword>
<dbReference type="InterPro" id="IPR019874">
    <property type="entry name" value="RF_methyltr_PrmC"/>
</dbReference>
<dbReference type="EC" id="2.1.1.297" evidence="5"/>
<comment type="catalytic activity">
    <reaction evidence="4 5">
        <text>L-glutaminyl-[peptide chain release factor] + S-adenosyl-L-methionine = N(5)-methyl-L-glutaminyl-[peptide chain release factor] + S-adenosyl-L-homocysteine + H(+)</text>
        <dbReference type="Rhea" id="RHEA:42896"/>
        <dbReference type="Rhea" id="RHEA-COMP:10271"/>
        <dbReference type="Rhea" id="RHEA-COMP:10272"/>
        <dbReference type="ChEBI" id="CHEBI:15378"/>
        <dbReference type="ChEBI" id="CHEBI:30011"/>
        <dbReference type="ChEBI" id="CHEBI:57856"/>
        <dbReference type="ChEBI" id="CHEBI:59789"/>
        <dbReference type="ChEBI" id="CHEBI:61891"/>
        <dbReference type="EC" id="2.1.1.297"/>
    </reaction>
</comment>
<feature type="domain" description="Methyltransferase small" evidence="6">
    <location>
        <begin position="103"/>
        <end position="194"/>
    </location>
</feature>
<dbReference type="AlphaFoldDB" id="A0A9D0ZU23"/>
<reference evidence="8" key="2">
    <citation type="journal article" date="2021" name="PeerJ">
        <title>Extensive microbial diversity within the chicken gut microbiome revealed by metagenomics and culture.</title>
        <authorList>
            <person name="Gilroy R."/>
            <person name="Ravi A."/>
            <person name="Getino M."/>
            <person name="Pursley I."/>
            <person name="Horton D.L."/>
            <person name="Alikhan N.F."/>
            <person name="Baker D."/>
            <person name="Gharbi K."/>
            <person name="Hall N."/>
            <person name="Watson M."/>
            <person name="Adriaenssens E.M."/>
            <person name="Foster-Nyarko E."/>
            <person name="Jarju S."/>
            <person name="Secka A."/>
            <person name="Antonio M."/>
            <person name="Oren A."/>
            <person name="Chaudhuri R.R."/>
            <person name="La Ragione R."/>
            <person name="Hildebrand F."/>
            <person name="Pallen M.J."/>
        </authorList>
    </citation>
    <scope>NUCLEOTIDE SEQUENCE</scope>
    <source>
        <strain evidence="8">ChiSjej3B21-11622</strain>
    </source>
</reference>
<dbReference type="InterPro" id="IPR007848">
    <property type="entry name" value="Small_mtfrase_dom"/>
</dbReference>
<evidence type="ECO:0000256" key="3">
    <source>
        <dbReference type="ARBA" id="ARBA00022691"/>
    </source>
</evidence>
<dbReference type="NCBIfam" id="TIGR03534">
    <property type="entry name" value="RF_mod_PrmC"/>
    <property type="match status" value="1"/>
</dbReference>
<comment type="caution">
    <text evidence="8">The sequence shown here is derived from an EMBL/GenBank/DDBJ whole genome shotgun (WGS) entry which is preliminary data.</text>
</comment>
<feature type="domain" description="Release factor glutamine methyltransferase N-terminal" evidence="7">
    <location>
        <begin position="6"/>
        <end position="81"/>
    </location>
</feature>
<organism evidence="8 9">
    <name type="scientific">Candidatus Limivivens merdigallinarum</name>
    <dbReference type="NCBI Taxonomy" id="2840859"/>
    <lineage>
        <taxon>Bacteria</taxon>
        <taxon>Bacillati</taxon>
        <taxon>Bacillota</taxon>
        <taxon>Clostridia</taxon>
        <taxon>Lachnospirales</taxon>
        <taxon>Lachnospiraceae</taxon>
        <taxon>Lachnospiraceae incertae sedis</taxon>
        <taxon>Candidatus Limivivens</taxon>
    </lineage>
</organism>
<evidence type="ECO:0000259" key="7">
    <source>
        <dbReference type="Pfam" id="PF17827"/>
    </source>
</evidence>
<dbReference type="EMBL" id="DVFT01000032">
    <property type="protein sequence ID" value="HIQ95425.1"/>
    <property type="molecule type" value="Genomic_DNA"/>
</dbReference>
<dbReference type="Pfam" id="PF05175">
    <property type="entry name" value="MTS"/>
    <property type="match status" value="1"/>
</dbReference>
<dbReference type="InterPro" id="IPR040758">
    <property type="entry name" value="PrmC_N"/>
</dbReference>
<dbReference type="Pfam" id="PF17827">
    <property type="entry name" value="PrmC_N"/>
    <property type="match status" value="1"/>
</dbReference>
<evidence type="ECO:0000259" key="6">
    <source>
        <dbReference type="Pfam" id="PF05175"/>
    </source>
</evidence>
<dbReference type="GO" id="GO:0102559">
    <property type="term" value="F:peptide chain release factor N(5)-glutamine methyltransferase activity"/>
    <property type="evidence" value="ECO:0007669"/>
    <property type="project" value="UniProtKB-EC"/>
</dbReference>
<dbReference type="InterPro" id="IPR050320">
    <property type="entry name" value="N5-glutamine_MTase"/>
</dbReference>
<dbReference type="GO" id="GO:0032259">
    <property type="term" value="P:methylation"/>
    <property type="evidence" value="ECO:0007669"/>
    <property type="project" value="UniProtKB-KW"/>
</dbReference>
<evidence type="ECO:0000313" key="9">
    <source>
        <dbReference type="Proteomes" id="UP000886886"/>
    </source>
</evidence>
<keyword evidence="3 5" id="KW-0949">S-adenosyl-L-methionine</keyword>
<protein>
    <recommendedName>
        <fullName evidence="5">Release factor glutamine methyltransferase</fullName>
        <shortName evidence="5">RF MTase</shortName>
        <ecNumber evidence="5">2.1.1.297</ecNumber>
    </recommendedName>
    <alternativeName>
        <fullName evidence="5">N5-glutamine methyltransferase PrmC</fullName>
    </alternativeName>
    <alternativeName>
        <fullName evidence="5">Protein-(glutamine-N5) MTase PrmC</fullName>
    </alternativeName>
    <alternativeName>
        <fullName evidence="5">Protein-glutamine N-methyltransferase PrmC</fullName>
    </alternativeName>
</protein>
<feature type="binding site" evidence="5">
    <location>
        <begin position="188"/>
        <end position="191"/>
    </location>
    <ligand>
        <name>substrate</name>
    </ligand>
</feature>
<dbReference type="NCBIfam" id="TIGR00536">
    <property type="entry name" value="hemK_fam"/>
    <property type="match status" value="1"/>
</dbReference>
<dbReference type="SUPFAM" id="SSF53335">
    <property type="entry name" value="S-adenosyl-L-methionine-dependent methyltransferases"/>
    <property type="match status" value="1"/>
</dbReference>
<gene>
    <name evidence="5 8" type="primary">prmC</name>
    <name evidence="8" type="ORF">IAB26_02585</name>
</gene>
<comment type="caution">
    <text evidence="5">Lacks conserved residue(s) required for the propagation of feature annotation.</text>
</comment>
<sequence>MSTYWEAVKEAGRKLSIAGIEQGELDARYLLEFVLKERGISFDSAWYLLHRQEEMDPQEAEEFWKLVGQRGERIPLQHLTGEQEFMGLCFRVNEHVLIPRQDTEILVEAALKRLHGGERILDLCTGSGCILLSLLSFGNRLIGVGADLSEEALDVARENQRRLSLPAKFVKSDLFENIEGEFEMIVSNPPYIATEVIEGLETEVREHEPRMALDGGLDGLTFYRKIIQGASGRMKRDGWLLFEIGYDQRAAVCALLEQEGFLVDECIRDYAGLDRVIAARNRKEEGGTRDV</sequence>
<dbReference type="PANTHER" id="PTHR18895:SF74">
    <property type="entry name" value="MTRF1L RELEASE FACTOR GLUTAMINE METHYLTRANSFERASE"/>
    <property type="match status" value="1"/>
</dbReference>
<dbReference type="Proteomes" id="UP000886886">
    <property type="component" value="Unassembled WGS sequence"/>
</dbReference>
<dbReference type="InterPro" id="IPR004556">
    <property type="entry name" value="HemK-like"/>
</dbReference>
<keyword evidence="1 5" id="KW-0489">Methyltransferase</keyword>
<evidence type="ECO:0000256" key="4">
    <source>
        <dbReference type="ARBA" id="ARBA00048391"/>
    </source>
</evidence>
<accession>A0A9D0ZU23</accession>
<reference evidence="8" key="1">
    <citation type="submission" date="2020-10" db="EMBL/GenBank/DDBJ databases">
        <authorList>
            <person name="Gilroy R."/>
        </authorList>
    </citation>
    <scope>NUCLEOTIDE SEQUENCE</scope>
    <source>
        <strain evidence="8">ChiSjej3B21-11622</strain>
    </source>
</reference>
<name>A0A9D0ZU23_9FIRM</name>
<evidence type="ECO:0000313" key="8">
    <source>
        <dbReference type="EMBL" id="HIQ95425.1"/>
    </source>
</evidence>
<dbReference type="Gene3D" id="3.40.50.150">
    <property type="entry name" value="Vaccinia Virus protein VP39"/>
    <property type="match status" value="1"/>
</dbReference>
<dbReference type="InterPro" id="IPR002052">
    <property type="entry name" value="DNA_methylase_N6_adenine_CS"/>
</dbReference>
<feature type="binding site" evidence="5">
    <location>
        <position position="147"/>
    </location>
    <ligand>
        <name>S-adenosyl-L-methionine</name>
        <dbReference type="ChEBI" id="CHEBI:59789"/>
    </ligand>
</feature>
<dbReference type="PANTHER" id="PTHR18895">
    <property type="entry name" value="HEMK METHYLTRANSFERASE"/>
    <property type="match status" value="1"/>
</dbReference>
<dbReference type="HAMAP" id="MF_02126">
    <property type="entry name" value="RF_methyltr_PrmC"/>
    <property type="match status" value="1"/>
</dbReference>
<evidence type="ECO:0000256" key="5">
    <source>
        <dbReference type="HAMAP-Rule" id="MF_02126"/>
    </source>
</evidence>
<dbReference type="GO" id="GO:0003676">
    <property type="term" value="F:nucleic acid binding"/>
    <property type="evidence" value="ECO:0007669"/>
    <property type="project" value="InterPro"/>
</dbReference>
<dbReference type="PROSITE" id="PS00092">
    <property type="entry name" value="N6_MTASE"/>
    <property type="match status" value="1"/>
</dbReference>
<comment type="function">
    <text evidence="5">Methylates the class 1 translation termination release factors RF1/PrfA and RF2/PrfB on the glutamine residue of the universally conserved GGQ motif.</text>
</comment>
<proteinExistence type="inferred from homology"/>
<evidence type="ECO:0000256" key="2">
    <source>
        <dbReference type="ARBA" id="ARBA00022679"/>
    </source>
</evidence>
<evidence type="ECO:0000256" key="1">
    <source>
        <dbReference type="ARBA" id="ARBA00022603"/>
    </source>
</evidence>
<dbReference type="CDD" id="cd02440">
    <property type="entry name" value="AdoMet_MTases"/>
    <property type="match status" value="1"/>
</dbReference>